<dbReference type="GO" id="GO:0005524">
    <property type="term" value="F:ATP binding"/>
    <property type="evidence" value="ECO:0007669"/>
    <property type="project" value="UniProtKB-KW"/>
</dbReference>
<keyword evidence="11 15" id="KW-0378">Hydrolase</keyword>
<dbReference type="InterPro" id="IPR002496">
    <property type="entry name" value="PRib_AMP_CycHydrolase_dom"/>
</dbReference>
<keyword evidence="12 15" id="KW-0067">ATP-binding</keyword>
<reference evidence="18" key="1">
    <citation type="submission" date="2014-10" db="EMBL/GenBank/DDBJ databases">
        <authorList>
            <person name="Kuske C.R."/>
            <person name="Challacombe J.F."/>
            <person name="Daligault H.E."/>
            <person name="Davenport K.W."/>
            <person name="Johnson S.L."/>
            <person name="Siddaramappa S."/>
            <person name="Petersen J.M."/>
        </authorList>
    </citation>
    <scope>NUCLEOTIDE SEQUENCE [LARGE SCALE GENOMIC DNA]</scope>
    <source>
        <strain evidence="18">CA97-1460</strain>
    </source>
</reference>
<dbReference type="PANTHER" id="PTHR42945:SF9">
    <property type="entry name" value="HISTIDINE BIOSYNTHESIS BIFUNCTIONAL PROTEIN HISIE"/>
    <property type="match status" value="1"/>
</dbReference>
<dbReference type="Pfam" id="PF01502">
    <property type="entry name" value="PRA-CH"/>
    <property type="match status" value="1"/>
</dbReference>
<feature type="domain" description="Phosphoribosyl-AMP cyclohydrolase" evidence="16">
    <location>
        <begin position="32"/>
        <end position="105"/>
    </location>
</feature>
<keyword evidence="18" id="KW-1185">Reference proteome</keyword>
<dbReference type="EMBL" id="CP009654">
    <property type="protein sequence ID" value="APC97336.1"/>
    <property type="molecule type" value="Genomic_DNA"/>
</dbReference>
<evidence type="ECO:0000256" key="10">
    <source>
        <dbReference type="ARBA" id="ARBA00022741"/>
    </source>
</evidence>
<protein>
    <recommendedName>
        <fullName evidence="15">Histidine biosynthesis bifunctional protein HisIE</fullName>
    </recommendedName>
    <domain>
        <recommendedName>
            <fullName evidence="15">Phosphoribosyl-AMP cyclohydrolase</fullName>
            <shortName evidence="15">PRA-CH</shortName>
            <ecNumber evidence="15">3.5.4.19</ecNumber>
        </recommendedName>
    </domain>
    <domain>
        <recommendedName>
            <fullName evidence="15">Phosphoribosyl-ATP pyrophosphatase</fullName>
            <shortName evidence="15">PRA-PH</shortName>
            <ecNumber evidence="15">3.6.1.31</ecNumber>
        </recommendedName>
    </domain>
</protein>
<dbReference type="AlphaFoldDB" id="A0A1J0KU75"/>
<evidence type="ECO:0000256" key="14">
    <source>
        <dbReference type="ARBA" id="ARBA00023268"/>
    </source>
</evidence>
<dbReference type="KEGG" id="frc:KX01_1648"/>
<evidence type="ECO:0000259" key="16">
    <source>
        <dbReference type="Pfam" id="PF01502"/>
    </source>
</evidence>
<dbReference type="InterPro" id="IPR008179">
    <property type="entry name" value="HisE"/>
</dbReference>
<evidence type="ECO:0000256" key="6">
    <source>
        <dbReference type="ARBA" id="ARBA00007731"/>
    </source>
</evidence>
<dbReference type="HAMAP" id="MF_01019">
    <property type="entry name" value="HisIE"/>
    <property type="match status" value="1"/>
</dbReference>
<dbReference type="GO" id="GO:0004636">
    <property type="term" value="F:phosphoribosyl-ATP diphosphatase activity"/>
    <property type="evidence" value="ECO:0007669"/>
    <property type="project" value="UniProtKB-UniRule"/>
</dbReference>
<dbReference type="OrthoDB" id="9795769at2"/>
<comment type="subcellular location">
    <subcellularLocation>
        <location evidence="3 15">Cytoplasm</location>
    </subcellularLocation>
</comment>
<evidence type="ECO:0000313" key="17">
    <source>
        <dbReference type="EMBL" id="APC97336.1"/>
    </source>
</evidence>
<dbReference type="Pfam" id="PF01503">
    <property type="entry name" value="PRA-PH"/>
    <property type="match status" value="1"/>
</dbReference>
<keyword evidence="10 15" id="KW-0547">Nucleotide-binding</keyword>
<keyword evidence="9 15" id="KW-0028">Amino-acid biosynthesis</keyword>
<keyword evidence="13 15" id="KW-0368">Histidine biosynthesis</keyword>
<evidence type="ECO:0000256" key="5">
    <source>
        <dbReference type="ARBA" id="ARBA00005204"/>
    </source>
</evidence>
<dbReference type="HAMAP" id="MF_01020">
    <property type="entry name" value="HisE"/>
    <property type="match status" value="1"/>
</dbReference>
<feature type="region of interest" description="Phosphoribosyl-ATP pyrophosphohydrolase" evidence="15">
    <location>
        <begin position="116"/>
        <end position="205"/>
    </location>
</feature>
<dbReference type="Proteomes" id="UP000182521">
    <property type="component" value="Chromosome"/>
</dbReference>
<comment type="similarity">
    <text evidence="6 15">In the C-terminal section; belongs to the PRA-PH family.</text>
</comment>
<dbReference type="NCBIfam" id="NF000768">
    <property type="entry name" value="PRK00051.1"/>
    <property type="match status" value="1"/>
</dbReference>
<dbReference type="STRING" id="1542390.KX01_1648"/>
<dbReference type="PANTHER" id="PTHR42945">
    <property type="entry name" value="HISTIDINE BIOSYNTHESIS BIFUNCTIONAL PROTEIN"/>
    <property type="match status" value="1"/>
</dbReference>
<evidence type="ECO:0000256" key="11">
    <source>
        <dbReference type="ARBA" id="ARBA00022801"/>
    </source>
</evidence>
<dbReference type="EC" id="3.6.1.31" evidence="15"/>
<dbReference type="EC" id="3.5.4.19" evidence="15"/>
<dbReference type="NCBIfam" id="NF002747">
    <property type="entry name" value="PRK02759.1"/>
    <property type="match status" value="1"/>
</dbReference>
<evidence type="ECO:0000256" key="4">
    <source>
        <dbReference type="ARBA" id="ARBA00005169"/>
    </source>
</evidence>
<evidence type="ECO:0000313" key="18">
    <source>
        <dbReference type="Proteomes" id="UP000182521"/>
    </source>
</evidence>
<comment type="similarity">
    <text evidence="7 15">In the N-terminal section; belongs to the PRA-CH family.</text>
</comment>
<dbReference type="InterPro" id="IPR038019">
    <property type="entry name" value="PRib_AMP_CycHydrolase_sf"/>
</dbReference>
<feature type="region of interest" description="Phosphoribosyl-AMP cyclohydrolase" evidence="15">
    <location>
        <begin position="1"/>
        <end position="115"/>
    </location>
</feature>
<dbReference type="Gene3D" id="1.10.287.1080">
    <property type="entry name" value="MazG-like"/>
    <property type="match status" value="1"/>
</dbReference>
<dbReference type="Gene3D" id="3.10.20.810">
    <property type="entry name" value="Phosphoribosyl-AMP cyclohydrolase"/>
    <property type="match status" value="1"/>
</dbReference>
<comment type="pathway">
    <text evidence="4 15">Amino-acid biosynthesis; L-histidine biosynthesis; L-histidine from 5-phospho-alpha-D-ribose 1-diphosphate: step 3/9.</text>
</comment>
<comment type="pathway">
    <text evidence="5 15">Amino-acid biosynthesis; L-histidine biosynthesis; L-histidine from 5-phospho-alpha-D-ribose 1-diphosphate: step 2/9.</text>
</comment>
<evidence type="ECO:0000256" key="2">
    <source>
        <dbReference type="ARBA" id="ARBA00001460"/>
    </source>
</evidence>
<evidence type="ECO:0000256" key="8">
    <source>
        <dbReference type="ARBA" id="ARBA00022490"/>
    </source>
</evidence>
<dbReference type="SUPFAM" id="SSF141734">
    <property type="entry name" value="HisI-like"/>
    <property type="match status" value="1"/>
</dbReference>
<gene>
    <name evidence="17" type="primary">hisE</name>
    <name evidence="15" type="synonym">hisI</name>
    <name evidence="15" type="synonym">hisIE</name>
    <name evidence="17" type="ORF">KX01_1648</name>
</gene>
<evidence type="ECO:0000256" key="7">
    <source>
        <dbReference type="ARBA" id="ARBA00008299"/>
    </source>
</evidence>
<dbReference type="CDD" id="cd11534">
    <property type="entry name" value="NTP-PPase_HisIE_like"/>
    <property type="match status" value="1"/>
</dbReference>
<dbReference type="FunFam" id="3.10.20.810:FF:000001">
    <property type="entry name" value="Histidine biosynthesis bifunctional protein HisIE"/>
    <property type="match status" value="1"/>
</dbReference>
<evidence type="ECO:0000256" key="15">
    <source>
        <dbReference type="HAMAP-Rule" id="MF_01019"/>
    </source>
</evidence>
<dbReference type="InterPro" id="IPR021130">
    <property type="entry name" value="PRib-ATP_PPHydrolase-like"/>
</dbReference>
<dbReference type="GO" id="GO:0000105">
    <property type="term" value="P:L-histidine biosynthetic process"/>
    <property type="evidence" value="ECO:0007669"/>
    <property type="project" value="UniProtKB-UniRule"/>
</dbReference>
<dbReference type="InterPro" id="IPR023019">
    <property type="entry name" value="His_synth_HisIE"/>
</dbReference>
<evidence type="ECO:0000256" key="9">
    <source>
        <dbReference type="ARBA" id="ARBA00022605"/>
    </source>
</evidence>
<dbReference type="NCBIfam" id="TIGR03188">
    <property type="entry name" value="histidine_hisI"/>
    <property type="match status" value="1"/>
</dbReference>
<keyword evidence="8 15" id="KW-0963">Cytoplasm</keyword>
<dbReference type="RefSeq" id="WP_071664516.1">
    <property type="nucleotide sequence ID" value="NZ_CP009654.1"/>
</dbReference>
<comment type="catalytic activity">
    <reaction evidence="2 15">
        <text>1-(5-phospho-beta-D-ribosyl)-ATP + H2O = 1-(5-phospho-beta-D-ribosyl)-5'-AMP + diphosphate + H(+)</text>
        <dbReference type="Rhea" id="RHEA:22828"/>
        <dbReference type="ChEBI" id="CHEBI:15377"/>
        <dbReference type="ChEBI" id="CHEBI:15378"/>
        <dbReference type="ChEBI" id="CHEBI:33019"/>
        <dbReference type="ChEBI" id="CHEBI:59457"/>
        <dbReference type="ChEBI" id="CHEBI:73183"/>
        <dbReference type="EC" id="3.6.1.31"/>
    </reaction>
</comment>
<evidence type="ECO:0000256" key="13">
    <source>
        <dbReference type="ARBA" id="ARBA00023102"/>
    </source>
</evidence>
<organism evidence="17 18">
    <name type="scientific">Francisella frigiditurris</name>
    <dbReference type="NCBI Taxonomy" id="1542390"/>
    <lineage>
        <taxon>Bacteria</taxon>
        <taxon>Pseudomonadati</taxon>
        <taxon>Pseudomonadota</taxon>
        <taxon>Gammaproteobacteria</taxon>
        <taxon>Thiotrichales</taxon>
        <taxon>Francisellaceae</taxon>
        <taxon>Francisella</taxon>
    </lineage>
</organism>
<dbReference type="GO" id="GO:0005737">
    <property type="term" value="C:cytoplasm"/>
    <property type="evidence" value="ECO:0007669"/>
    <property type="project" value="UniProtKB-SubCell"/>
</dbReference>
<dbReference type="UniPathway" id="UPA00031">
    <property type="reaction ID" value="UER00007"/>
</dbReference>
<keyword evidence="14 15" id="KW-0511">Multifunctional enzyme</keyword>
<sequence length="205" mass="23303">MSNEIIESIDWKKMDDLVPAIIQSVVDSTVLMLGYMNKESLRKTLEIKKVTFYSRSKNRLWTKGEESGNFLELVDVLIDCDNDSILIKAIPYGPTCHTGSKSCFTKNEESNSFYIIDKLEKLIAERKDWLPENSYVSSLFKKGLPRIAQKVGEEGVEVVIAAMKQDSNDELISETADLLFHLLVLLREKGISLDQVCQKLVSRNH</sequence>
<dbReference type="GO" id="GO:0004635">
    <property type="term" value="F:phosphoribosyl-AMP cyclohydrolase activity"/>
    <property type="evidence" value="ECO:0007669"/>
    <property type="project" value="UniProtKB-UniRule"/>
</dbReference>
<comment type="catalytic activity">
    <reaction evidence="1 15">
        <text>1-(5-phospho-beta-D-ribosyl)-5'-AMP + H2O = 1-(5-phospho-beta-D-ribosyl)-5-[(5-phospho-beta-D-ribosylamino)methylideneamino]imidazole-4-carboxamide</text>
        <dbReference type="Rhea" id="RHEA:20049"/>
        <dbReference type="ChEBI" id="CHEBI:15377"/>
        <dbReference type="ChEBI" id="CHEBI:58435"/>
        <dbReference type="ChEBI" id="CHEBI:59457"/>
        <dbReference type="EC" id="3.5.4.19"/>
    </reaction>
</comment>
<name>A0A1J0KU75_9GAMM</name>
<evidence type="ECO:0000256" key="3">
    <source>
        <dbReference type="ARBA" id="ARBA00004496"/>
    </source>
</evidence>
<evidence type="ECO:0000256" key="1">
    <source>
        <dbReference type="ARBA" id="ARBA00000024"/>
    </source>
</evidence>
<evidence type="ECO:0000256" key="12">
    <source>
        <dbReference type="ARBA" id="ARBA00022840"/>
    </source>
</evidence>
<accession>A0A1J0KU75</accession>
<proteinExistence type="inferred from homology"/>
<dbReference type="SUPFAM" id="SSF101386">
    <property type="entry name" value="all-alpha NTP pyrophosphatases"/>
    <property type="match status" value="1"/>
</dbReference>